<evidence type="ECO:0000256" key="1">
    <source>
        <dbReference type="SAM" id="Phobius"/>
    </source>
</evidence>
<evidence type="ECO:0000313" key="2">
    <source>
        <dbReference type="EMBL" id="ARP39909.1"/>
    </source>
</evidence>
<name>A0AA34TRV0_9VIBR</name>
<protein>
    <submittedName>
        <fullName evidence="2">Uncharacterized protein</fullName>
    </submittedName>
</protein>
<dbReference type="EMBL" id="CP017917">
    <property type="protein sequence ID" value="ARP39909.1"/>
    <property type="molecule type" value="Genomic_DNA"/>
</dbReference>
<keyword evidence="3" id="KW-1185">Reference proteome</keyword>
<proteinExistence type="predicted"/>
<dbReference type="Proteomes" id="UP000194136">
    <property type="component" value="Chromosome 2"/>
</dbReference>
<dbReference type="AlphaFoldDB" id="A0AA34TRV0"/>
<sequence>MPIHIMNSCDTDLLICDTSPILQSVMIHMMNIFMVWMIIDHVVI</sequence>
<feature type="transmembrane region" description="Helical" evidence="1">
    <location>
        <begin position="20"/>
        <end position="39"/>
    </location>
</feature>
<gene>
    <name evidence="2" type="ORF">K08M4_32320</name>
</gene>
<accession>A0AA34TRV0</accession>
<reference evidence="2 3" key="1">
    <citation type="submission" date="2016-10" db="EMBL/GenBank/DDBJ databases">
        <title>The High Quality Genome of Vibrio splendidus K08M4.</title>
        <authorList>
            <person name="Wendling C."/>
            <person name="Chibani C.M."/>
            <person name="Hertel R."/>
            <person name="Sproer C."/>
            <person name="Bunk B."/>
            <person name="Overmann J."/>
            <person name="Roth O."/>
            <person name="Liesegang H."/>
        </authorList>
    </citation>
    <scope>NUCLEOTIDE SEQUENCE [LARGE SCALE GENOMIC DNA]</scope>
    <source>
        <strain evidence="2 3">K08M4</strain>
    </source>
</reference>
<dbReference type="KEGG" id="vsy:K08M4_32320"/>
<keyword evidence="1" id="KW-0472">Membrane</keyword>
<keyword evidence="1" id="KW-0812">Transmembrane</keyword>
<keyword evidence="1" id="KW-1133">Transmembrane helix</keyword>
<evidence type="ECO:0000313" key="3">
    <source>
        <dbReference type="Proteomes" id="UP000194136"/>
    </source>
</evidence>
<organism evidence="2 3">
    <name type="scientific">Vibrio syngnathi</name>
    <dbReference type="NCBI Taxonomy" id="3034029"/>
    <lineage>
        <taxon>Bacteria</taxon>
        <taxon>Pseudomonadati</taxon>
        <taxon>Pseudomonadota</taxon>
        <taxon>Gammaproteobacteria</taxon>
        <taxon>Vibrionales</taxon>
        <taxon>Vibrionaceae</taxon>
        <taxon>Vibrio</taxon>
    </lineage>
</organism>